<dbReference type="PROSITE" id="PS50206">
    <property type="entry name" value="RHODANESE_3"/>
    <property type="match status" value="4"/>
</dbReference>
<dbReference type="GO" id="GO:0004792">
    <property type="term" value="F:thiosulfate-cyanide sulfurtransferase activity"/>
    <property type="evidence" value="ECO:0007669"/>
    <property type="project" value="InterPro"/>
</dbReference>
<dbReference type="Proteomes" id="UP001055460">
    <property type="component" value="Plasmid pC"/>
</dbReference>
<gene>
    <name evidence="3" type="ORF">NE863_35285</name>
</gene>
<keyword evidence="1" id="KW-0677">Repeat</keyword>
<dbReference type="AlphaFoldDB" id="A0A9Q9DEG9"/>
<evidence type="ECO:0000313" key="3">
    <source>
        <dbReference type="EMBL" id="USJ28405.1"/>
    </source>
</evidence>
<feature type="domain" description="Rhodanese" evidence="2">
    <location>
        <begin position="379"/>
        <end position="468"/>
    </location>
</feature>
<dbReference type="InterPro" id="IPR001307">
    <property type="entry name" value="Thiosulphate_STrfase_CS"/>
</dbReference>
<reference evidence="3" key="1">
    <citation type="submission" date="2022-06" db="EMBL/GenBank/DDBJ databases">
        <title>Physiological and biochemical characterization and genomic elucidation of a strain of the genus Ensifer adhaerens M8 that combines arsenic oxidation and chromium reduction.</title>
        <authorList>
            <person name="Li X."/>
            <person name="Yu c."/>
        </authorList>
    </citation>
    <scope>NUCLEOTIDE SEQUENCE</scope>
    <source>
        <strain evidence="3">M8</strain>
        <plasmid evidence="3">pC</plasmid>
    </source>
</reference>
<dbReference type="SUPFAM" id="SSF52821">
    <property type="entry name" value="Rhodanese/Cell cycle control phosphatase"/>
    <property type="match status" value="4"/>
</dbReference>
<evidence type="ECO:0000259" key="2">
    <source>
        <dbReference type="PROSITE" id="PS50206"/>
    </source>
</evidence>
<protein>
    <submittedName>
        <fullName evidence="3">Rhodanese-like domain-containing protein</fullName>
    </submittedName>
</protein>
<dbReference type="PROSITE" id="PS00380">
    <property type="entry name" value="RHODANESE_1"/>
    <property type="match status" value="1"/>
</dbReference>
<keyword evidence="3" id="KW-0614">Plasmid</keyword>
<sequence>MKSITAKEFKVLSGSGQEYALIDVRERGLYGMGHLLLSTHLPYSSLELRVQTLVPRKDTRLIVADAGTGVAERAIGALERLGYTDLSILEGTGDDWRSAGFEVFVGDDPLPKAFGEVVESHRHTPSVAPAELRAMMEEGRKFVLLDGRSEEEFVTHCVPGAISVPNGELLWRVGDLVPDRETTIVVSCAGRTRSIVGAQTLIDAGVGNPVFALRGGTQAWRMAGYELASGVDPTLKPVSQTAAARSLEFAERLRSRVSVPSMSGEDLETARARRRTVYIIDIRTRAEFEAGHAEGAIHVPGGQLVQTVTRWCATKNAIISLVEEAPYVRATTTAYWLRLMGWDARVLDTEAIGTAIGPATAARGQEAPRLSVAQLRADLAAGAVLIDAGPGMEYRERHLPGAIWLIRPNVDKQVELLARSPKITVYADIDGRADLVAQEISRLVPDAQVTVFAGGKRAWTEAGGTFSSSPEQPSDADCIDYLFWTHDRLRGNDEASAEYFRWELALPGQIERDGSVNFQIS</sequence>
<evidence type="ECO:0000256" key="1">
    <source>
        <dbReference type="ARBA" id="ARBA00022737"/>
    </source>
</evidence>
<proteinExistence type="predicted"/>
<name>A0A9Q9DEG9_ENSAD</name>
<geneLocation type="plasmid" evidence="3 4">
    <name>pC</name>
</geneLocation>
<dbReference type="Gene3D" id="3.40.250.10">
    <property type="entry name" value="Rhodanese-like domain"/>
    <property type="match status" value="4"/>
</dbReference>
<evidence type="ECO:0000313" key="4">
    <source>
        <dbReference type="Proteomes" id="UP001055460"/>
    </source>
</evidence>
<dbReference type="InterPro" id="IPR036873">
    <property type="entry name" value="Rhodanese-like_dom_sf"/>
</dbReference>
<feature type="domain" description="Rhodanese" evidence="2">
    <location>
        <begin position="273"/>
        <end position="361"/>
    </location>
</feature>
<dbReference type="PANTHER" id="PTHR43855:SF1">
    <property type="entry name" value="THIOSULFATE SULFURTRANSFERASE"/>
    <property type="match status" value="1"/>
</dbReference>
<dbReference type="PANTHER" id="PTHR43855">
    <property type="entry name" value="THIOSULFATE SULFURTRANSFERASE"/>
    <property type="match status" value="1"/>
</dbReference>
<feature type="domain" description="Rhodanese" evidence="2">
    <location>
        <begin position="138"/>
        <end position="229"/>
    </location>
</feature>
<dbReference type="RefSeq" id="WP_252161474.1">
    <property type="nucleotide sequence ID" value="NZ_CP098810.1"/>
</dbReference>
<dbReference type="InterPro" id="IPR051126">
    <property type="entry name" value="Thiosulfate_sulfurtransferase"/>
</dbReference>
<accession>A0A9Q9DEG9</accession>
<dbReference type="Pfam" id="PF00581">
    <property type="entry name" value="Rhodanese"/>
    <property type="match status" value="4"/>
</dbReference>
<feature type="domain" description="Rhodanese" evidence="2">
    <location>
        <begin position="15"/>
        <end position="105"/>
    </location>
</feature>
<dbReference type="InterPro" id="IPR001763">
    <property type="entry name" value="Rhodanese-like_dom"/>
</dbReference>
<dbReference type="SMART" id="SM00450">
    <property type="entry name" value="RHOD"/>
    <property type="match status" value="4"/>
</dbReference>
<dbReference type="EMBL" id="CP098810">
    <property type="protein sequence ID" value="USJ28405.1"/>
    <property type="molecule type" value="Genomic_DNA"/>
</dbReference>
<organism evidence="3 4">
    <name type="scientific">Ensifer adhaerens</name>
    <name type="common">Sinorhizobium morelense</name>
    <dbReference type="NCBI Taxonomy" id="106592"/>
    <lineage>
        <taxon>Bacteria</taxon>
        <taxon>Pseudomonadati</taxon>
        <taxon>Pseudomonadota</taxon>
        <taxon>Alphaproteobacteria</taxon>
        <taxon>Hyphomicrobiales</taxon>
        <taxon>Rhizobiaceae</taxon>
        <taxon>Sinorhizobium/Ensifer group</taxon>
        <taxon>Ensifer</taxon>
    </lineage>
</organism>